<protein>
    <recommendedName>
        <fullName evidence="1">Novel STAND NTPase 3 domain-containing protein</fullName>
    </recommendedName>
</protein>
<feature type="domain" description="Novel STAND NTPase 3" evidence="1">
    <location>
        <begin position="131"/>
        <end position="183"/>
    </location>
</feature>
<name>A0A3N4IJT6_ASCIM</name>
<dbReference type="STRING" id="1160509.A0A3N4IJT6"/>
<dbReference type="SUPFAM" id="SSF52540">
    <property type="entry name" value="P-loop containing nucleoside triphosphate hydrolases"/>
    <property type="match status" value="1"/>
</dbReference>
<dbReference type="Gene3D" id="3.40.50.300">
    <property type="entry name" value="P-loop containing nucleotide triphosphate hydrolases"/>
    <property type="match status" value="1"/>
</dbReference>
<dbReference type="EMBL" id="ML119649">
    <property type="protein sequence ID" value="RPA86422.1"/>
    <property type="molecule type" value="Genomic_DNA"/>
</dbReference>
<evidence type="ECO:0000259" key="1">
    <source>
        <dbReference type="Pfam" id="PF20720"/>
    </source>
</evidence>
<dbReference type="Proteomes" id="UP000275078">
    <property type="component" value="Unassembled WGS sequence"/>
</dbReference>
<evidence type="ECO:0000313" key="3">
    <source>
        <dbReference type="Proteomes" id="UP000275078"/>
    </source>
</evidence>
<dbReference type="InterPro" id="IPR049050">
    <property type="entry name" value="nSTAND3"/>
</dbReference>
<organism evidence="2 3">
    <name type="scientific">Ascobolus immersus RN42</name>
    <dbReference type="NCBI Taxonomy" id="1160509"/>
    <lineage>
        <taxon>Eukaryota</taxon>
        <taxon>Fungi</taxon>
        <taxon>Dikarya</taxon>
        <taxon>Ascomycota</taxon>
        <taxon>Pezizomycotina</taxon>
        <taxon>Pezizomycetes</taxon>
        <taxon>Pezizales</taxon>
        <taxon>Ascobolaceae</taxon>
        <taxon>Ascobolus</taxon>
    </lineage>
</organism>
<dbReference type="Pfam" id="PF20720">
    <property type="entry name" value="nSTAND3"/>
    <property type="match status" value="1"/>
</dbReference>
<proteinExistence type="predicted"/>
<dbReference type="OrthoDB" id="2364732at2759"/>
<evidence type="ECO:0000313" key="2">
    <source>
        <dbReference type="EMBL" id="RPA86422.1"/>
    </source>
</evidence>
<dbReference type="CDD" id="cd00009">
    <property type="entry name" value="AAA"/>
    <property type="match status" value="1"/>
</dbReference>
<dbReference type="AlphaFoldDB" id="A0A3N4IJT6"/>
<accession>A0A3N4IJT6</accession>
<dbReference type="InterPro" id="IPR027417">
    <property type="entry name" value="P-loop_NTPase"/>
</dbReference>
<reference evidence="2 3" key="1">
    <citation type="journal article" date="2018" name="Nat. Ecol. Evol.">
        <title>Pezizomycetes genomes reveal the molecular basis of ectomycorrhizal truffle lifestyle.</title>
        <authorList>
            <person name="Murat C."/>
            <person name="Payen T."/>
            <person name="Noel B."/>
            <person name="Kuo A."/>
            <person name="Morin E."/>
            <person name="Chen J."/>
            <person name="Kohler A."/>
            <person name="Krizsan K."/>
            <person name="Balestrini R."/>
            <person name="Da Silva C."/>
            <person name="Montanini B."/>
            <person name="Hainaut M."/>
            <person name="Levati E."/>
            <person name="Barry K.W."/>
            <person name="Belfiori B."/>
            <person name="Cichocki N."/>
            <person name="Clum A."/>
            <person name="Dockter R.B."/>
            <person name="Fauchery L."/>
            <person name="Guy J."/>
            <person name="Iotti M."/>
            <person name="Le Tacon F."/>
            <person name="Lindquist E.A."/>
            <person name="Lipzen A."/>
            <person name="Malagnac F."/>
            <person name="Mello A."/>
            <person name="Molinier V."/>
            <person name="Miyauchi S."/>
            <person name="Poulain J."/>
            <person name="Riccioni C."/>
            <person name="Rubini A."/>
            <person name="Sitrit Y."/>
            <person name="Splivallo R."/>
            <person name="Traeger S."/>
            <person name="Wang M."/>
            <person name="Zifcakova L."/>
            <person name="Wipf D."/>
            <person name="Zambonelli A."/>
            <person name="Paolocci F."/>
            <person name="Nowrousian M."/>
            <person name="Ottonello S."/>
            <person name="Baldrian P."/>
            <person name="Spatafora J.W."/>
            <person name="Henrissat B."/>
            <person name="Nagy L.G."/>
            <person name="Aury J.M."/>
            <person name="Wincker P."/>
            <person name="Grigoriev I.V."/>
            <person name="Bonfante P."/>
            <person name="Martin F.M."/>
        </authorList>
    </citation>
    <scope>NUCLEOTIDE SEQUENCE [LARGE SCALE GENOMIC DNA]</scope>
    <source>
        <strain evidence="2 3">RN42</strain>
    </source>
</reference>
<keyword evidence="3" id="KW-1185">Reference proteome</keyword>
<gene>
    <name evidence="2" type="ORF">BJ508DRAFT_321561</name>
</gene>
<sequence length="658" mass="74594">MPILDVVDALKSNNHNLRQALLLYYHRDGIGLGQSARGNADVYASIQDFYAGIEDGTVQPLWRADSIRVVAPNILANDNRVHLIVRSETVRDQPTTPAVTSPTLSPPSNTATIPSLEPHWIYRLMVVTALLKLLFAKHVVLVRGTPGSGKTTLARLLHYHIWKIFPEYKVIYCDTWLDSSRCLKGKARLVELAQEAGVENVTQAWFTYQYKESSKLIFLIDEGQFTYSDIGFWNVLKQEIQRGELGQGGGGAYFVVFSSNGSPSTFPDEVNANIGTPICIHPEQQVSLTLRSDIYSGNKPWGLLFNPEEVIEAIEKFCKHCTNGLRLANDLKDTLMDLTSGHIGAILGFLIALKEQPEARAKLPTRGVLTNIDLVDLFSDNKRLLSMFMQFTAFARGLPTRRQLEEPVIAQVLSDAIPTGYIDYDDALTKYQALARVFRHGWMQADLGRNQARRYYFASRVHMLAVEGMLAQLNTDSFPSEFRDLRSFVIRVLKTMSKSAMRSFSQSEGGPGEHRRPREAWHHCEFFRAMTKVLRRAGFVVSEWTGWTKKGRVDLYLPARGWAIELLADFDRLTEHIERFEPNGMYSHWIARNEVKDYIVINMTHFSKFNTMQRTAARPASSKLLHAAFRDESYNDCMVYDNHLRQLPGANGHFALLN</sequence>